<dbReference type="InterPro" id="IPR013083">
    <property type="entry name" value="Znf_RING/FYVE/PHD"/>
</dbReference>
<accession>A0A5N6JGE8</accession>
<dbReference type="EMBL" id="ML732772">
    <property type="protein sequence ID" value="KAB8277379.1"/>
    <property type="molecule type" value="Genomic_DNA"/>
</dbReference>
<protein>
    <submittedName>
        <fullName evidence="1">Uncharacterized protein</fullName>
    </submittedName>
</protein>
<evidence type="ECO:0000313" key="2">
    <source>
        <dbReference type="Proteomes" id="UP000326289"/>
    </source>
</evidence>
<evidence type="ECO:0000313" key="1">
    <source>
        <dbReference type="EMBL" id="KAB8277379.1"/>
    </source>
</evidence>
<dbReference type="CDD" id="cd15489">
    <property type="entry name" value="PHD_SF"/>
    <property type="match status" value="1"/>
</dbReference>
<reference evidence="1 2" key="1">
    <citation type="submission" date="2019-04" db="EMBL/GenBank/DDBJ databases">
        <title>Fungal friends and foes A comparative genomics study of 23 Aspergillus species from section Flavi.</title>
        <authorList>
            <consortium name="DOE Joint Genome Institute"/>
            <person name="Kjaerbolling I."/>
            <person name="Vesth T.C."/>
            <person name="Frisvad J.C."/>
            <person name="Nybo J.L."/>
            <person name="Theobald S."/>
            <person name="Kildgaard S."/>
            <person name="Petersen T.I."/>
            <person name="Kuo A."/>
            <person name="Sato A."/>
            <person name="Lyhne E.K."/>
            <person name="Kogle M.E."/>
            <person name="Wiebenga A."/>
            <person name="Kun R.S."/>
            <person name="Lubbers R.J."/>
            <person name="Makela M.R."/>
            <person name="Barry K."/>
            <person name="Chovatia M."/>
            <person name="Clum A."/>
            <person name="Daum C."/>
            <person name="Haridas S."/>
            <person name="He G."/>
            <person name="LaButti K."/>
            <person name="Lipzen A."/>
            <person name="Mondo S."/>
            <person name="Pangilinan J."/>
            <person name="Riley R."/>
            <person name="Salamov A."/>
            <person name="Simmons B.A."/>
            <person name="Magnuson J.K."/>
            <person name="Henrissat B."/>
            <person name="Mortensen U.H."/>
            <person name="Larsen T.O."/>
            <person name="De vries R.P."/>
            <person name="Grigoriev I.V."/>
            <person name="Machida M."/>
            <person name="Baker S.E."/>
            <person name="Andersen M.R."/>
        </authorList>
    </citation>
    <scope>NUCLEOTIDE SEQUENCE [LARGE SCALE GENOMIC DNA]</scope>
    <source>
        <strain evidence="1 2">CBS 117635</strain>
    </source>
</reference>
<dbReference type="Proteomes" id="UP000326289">
    <property type="component" value="Unassembled WGS sequence"/>
</dbReference>
<organism evidence="1 2">
    <name type="scientific">Aspergillus minisclerotigenes</name>
    <dbReference type="NCBI Taxonomy" id="656917"/>
    <lineage>
        <taxon>Eukaryota</taxon>
        <taxon>Fungi</taxon>
        <taxon>Dikarya</taxon>
        <taxon>Ascomycota</taxon>
        <taxon>Pezizomycotina</taxon>
        <taxon>Eurotiomycetes</taxon>
        <taxon>Eurotiomycetidae</taxon>
        <taxon>Eurotiales</taxon>
        <taxon>Aspergillaceae</taxon>
        <taxon>Aspergillus</taxon>
        <taxon>Aspergillus subgen. Circumdati</taxon>
    </lineage>
</organism>
<sequence>MIPKVALNLHVDGKWYRPFHRLLRPITSPDTPATLAAIRNIISATTMNYWNRTPFPTPLHIQLRYVYTIDKDLGILTITQWSGPDGVPSRLVRQAKLAEIQDPSLTTVEAVLQNVEDFFEQHSTQYDQKQSFAALNIDIGTPTSLNELQFRLFTNFVFLWKFYFDDVASWSRGPLLNTLAIGILRIAAWDFEMLLDTDTHVVPIGPYSVPRWSPPSGDIFWFHGLLVTLYSPTDLVETVIQKAREFLDRNQCLGKPVHVILISLIHVTLVEISGTCVQRSLAIPLIVNSSAIHPSPGFRVLASVLSSNSWKIPRAHTETWQVNLPFEVFDRILEGLPPKDIISFAQASFAGEKWYYTSLPQLNGLYLRSFDFSIPCCGRQFRADTDGVHCSLCYAWSHKKCVDRASERLDNEYICSKCRQNKTCTTLDTGGIYGEYRGNKSRMGCKVAINGSLKTLNLWAVKPENIWRELFLIRDLPIPPRPISYTVCFNGVFSGLAYDLDE</sequence>
<gene>
    <name evidence="1" type="ORF">BDV30DRAFT_234712</name>
</gene>
<dbReference type="InterPro" id="IPR011011">
    <property type="entry name" value="Znf_FYVE_PHD"/>
</dbReference>
<dbReference type="AlphaFoldDB" id="A0A5N6JGE8"/>
<dbReference type="SUPFAM" id="SSF57903">
    <property type="entry name" value="FYVE/PHD zinc finger"/>
    <property type="match status" value="1"/>
</dbReference>
<name>A0A5N6JGE8_9EURO</name>
<proteinExistence type="predicted"/>
<dbReference type="Gene3D" id="3.30.40.10">
    <property type="entry name" value="Zinc/RING finger domain, C3HC4 (zinc finger)"/>
    <property type="match status" value="1"/>
</dbReference>
<keyword evidence="2" id="KW-1185">Reference proteome</keyword>